<evidence type="ECO:0000313" key="3">
    <source>
        <dbReference type="Proteomes" id="UP000075243"/>
    </source>
</evidence>
<dbReference type="InterPro" id="IPR013103">
    <property type="entry name" value="RVT_2"/>
</dbReference>
<dbReference type="EMBL" id="CM003612">
    <property type="protein sequence ID" value="KYP60109.1"/>
    <property type="molecule type" value="Genomic_DNA"/>
</dbReference>
<sequence>MEQPEGFKVKGKEDLLCQLKKNLYELKQVPCQWYKKFDSFMIEHGYRRTTSDHCVFVKRFIDGEFIILILYVGDMLIIGQNSEKISKLKKDMKKSCYERLGTREAYSWYVYLL</sequence>
<dbReference type="Proteomes" id="UP000075243">
    <property type="component" value="Chromosome 10"/>
</dbReference>
<protein>
    <submittedName>
        <fullName evidence="2">Retrovirus-related Pol polyprotein from transposon TNT 1-94</fullName>
    </submittedName>
</protein>
<dbReference type="AlphaFoldDB" id="A0A151SZ76"/>
<dbReference type="STRING" id="3821.A0A151SZ76"/>
<reference evidence="2 3" key="1">
    <citation type="journal article" date="2012" name="Nat. Biotechnol.">
        <title>Draft genome sequence of pigeonpea (Cajanus cajan), an orphan legume crop of resource-poor farmers.</title>
        <authorList>
            <person name="Varshney R.K."/>
            <person name="Chen W."/>
            <person name="Li Y."/>
            <person name="Bharti A.K."/>
            <person name="Saxena R.K."/>
            <person name="Schlueter J.A."/>
            <person name="Donoghue M.T."/>
            <person name="Azam S."/>
            <person name="Fan G."/>
            <person name="Whaley A.M."/>
            <person name="Farmer A.D."/>
            <person name="Sheridan J."/>
            <person name="Iwata A."/>
            <person name="Tuteja R."/>
            <person name="Penmetsa R.V."/>
            <person name="Wu W."/>
            <person name="Upadhyaya H.D."/>
            <person name="Yang S.P."/>
            <person name="Shah T."/>
            <person name="Saxena K.B."/>
            <person name="Michael T."/>
            <person name="McCombie W.R."/>
            <person name="Yang B."/>
            <person name="Zhang G."/>
            <person name="Yang H."/>
            <person name="Wang J."/>
            <person name="Spillane C."/>
            <person name="Cook D.R."/>
            <person name="May G.D."/>
            <person name="Xu X."/>
            <person name="Jackson S.A."/>
        </authorList>
    </citation>
    <scope>NUCLEOTIDE SEQUENCE [LARGE SCALE GENOMIC DNA]</scope>
    <source>
        <strain evidence="3">cv. Asha</strain>
    </source>
</reference>
<keyword evidence="3" id="KW-1185">Reference proteome</keyword>
<name>A0A151SZ76_CAJCA</name>
<gene>
    <name evidence="2" type="ORF">KK1_015557</name>
</gene>
<dbReference type="Gramene" id="C.cajan_15119.t">
    <property type="protein sequence ID" value="C.cajan_15119.t.cds1"/>
    <property type="gene ID" value="C.cajan_15119"/>
</dbReference>
<accession>A0A151SZ76</accession>
<organism evidence="2 3">
    <name type="scientific">Cajanus cajan</name>
    <name type="common">Pigeon pea</name>
    <name type="synonym">Cajanus indicus</name>
    <dbReference type="NCBI Taxonomy" id="3821"/>
    <lineage>
        <taxon>Eukaryota</taxon>
        <taxon>Viridiplantae</taxon>
        <taxon>Streptophyta</taxon>
        <taxon>Embryophyta</taxon>
        <taxon>Tracheophyta</taxon>
        <taxon>Spermatophyta</taxon>
        <taxon>Magnoliopsida</taxon>
        <taxon>eudicotyledons</taxon>
        <taxon>Gunneridae</taxon>
        <taxon>Pentapetalae</taxon>
        <taxon>rosids</taxon>
        <taxon>fabids</taxon>
        <taxon>Fabales</taxon>
        <taxon>Fabaceae</taxon>
        <taxon>Papilionoideae</taxon>
        <taxon>50 kb inversion clade</taxon>
        <taxon>NPAAA clade</taxon>
        <taxon>indigoferoid/millettioid clade</taxon>
        <taxon>Phaseoleae</taxon>
        <taxon>Cajanus</taxon>
    </lineage>
</organism>
<feature type="domain" description="Reverse transcriptase Ty1/copia-type" evidence="1">
    <location>
        <begin position="1"/>
        <end position="95"/>
    </location>
</feature>
<dbReference type="Pfam" id="PF07727">
    <property type="entry name" value="RVT_2"/>
    <property type="match status" value="1"/>
</dbReference>
<evidence type="ECO:0000259" key="1">
    <source>
        <dbReference type="Pfam" id="PF07727"/>
    </source>
</evidence>
<evidence type="ECO:0000313" key="2">
    <source>
        <dbReference type="EMBL" id="KYP60109.1"/>
    </source>
</evidence>
<proteinExistence type="predicted"/>